<dbReference type="AlphaFoldDB" id="A0A0W0Y6Q7"/>
<keyword evidence="8" id="KW-1185">Reference proteome</keyword>
<dbReference type="GO" id="GO:0004659">
    <property type="term" value="F:prenyltransferase activity"/>
    <property type="evidence" value="ECO:0007669"/>
    <property type="project" value="InterPro"/>
</dbReference>
<dbReference type="SUPFAM" id="SSF48576">
    <property type="entry name" value="Terpenoid synthases"/>
    <property type="match status" value="1"/>
</dbReference>
<evidence type="ECO:0000256" key="5">
    <source>
        <dbReference type="ARBA" id="ARBA00022842"/>
    </source>
</evidence>
<dbReference type="GO" id="GO:0046872">
    <property type="term" value="F:metal ion binding"/>
    <property type="evidence" value="ECO:0007669"/>
    <property type="project" value="UniProtKB-KW"/>
</dbReference>
<evidence type="ECO:0000256" key="3">
    <source>
        <dbReference type="ARBA" id="ARBA00022679"/>
    </source>
</evidence>
<dbReference type="Pfam" id="PF00348">
    <property type="entry name" value="polyprenyl_synt"/>
    <property type="match status" value="1"/>
</dbReference>
<evidence type="ECO:0000313" key="8">
    <source>
        <dbReference type="Proteomes" id="UP000054618"/>
    </source>
</evidence>
<evidence type="ECO:0000256" key="2">
    <source>
        <dbReference type="ARBA" id="ARBA00006706"/>
    </source>
</evidence>
<dbReference type="PATRIC" id="fig|45073.5.peg.74"/>
<dbReference type="Proteomes" id="UP000054618">
    <property type="component" value="Unassembled WGS sequence"/>
</dbReference>
<comment type="cofactor">
    <cofactor evidence="1">
        <name>Mg(2+)</name>
        <dbReference type="ChEBI" id="CHEBI:18420"/>
    </cofactor>
</comment>
<keyword evidence="5" id="KW-0460">Magnesium</keyword>
<dbReference type="EMBL" id="LNYS01000002">
    <property type="protein sequence ID" value="KTD52617.1"/>
    <property type="molecule type" value="Genomic_DNA"/>
</dbReference>
<evidence type="ECO:0000313" key="7">
    <source>
        <dbReference type="EMBL" id="KTD52617.1"/>
    </source>
</evidence>
<comment type="similarity">
    <text evidence="2 6">Belongs to the FPP/GGPP synthase family.</text>
</comment>
<comment type="caution">
    <text evidence="7">The sequence shown here is derived from an EMBL/GenBank/DDBJ whole genome shotgun (WGS) entry which is preliminary data.</text>
</comment>
<dbReference type="SFLD" id="SFLDS00005">
    <property type="entry name" value="Isoprenoid_Synthase_Type_I"/>
    <property type="match status" value="1"/>
</dbReference>
<dbReference type="Gene3D" id="1.10.600.10">
    <property type="entry name" value="Farnesyl Diphosphate Synthase"/>
    <property type="match status" value="1"/>
</dbReference>
<proteinExistence type="inferred from homology"/>
<dbReference type="InterPro" id="IPR000092">
    <property type="entry name" value="Polyprenyl_synt"/>
</dbReference>
<gene>
    <name evidence="7" type="primary">ispB-2</name>
    <name evidence="7" type="ORF">Lqui_0070</name>
</gene>
<protein>
    <submittedName>
        <fullName evidence="7">Octaprenyl-diphosphate synthase</fullName>
        <ecNumber evidence="7">2.5.1.-</ecNumber>
    </submittedName>
</protein>
<dbReference type="PANTHER" id="PTHR12001:SF69">
    <property type="entry name" value="ALL TRANS-POLYPRENYL-DIPHOSPHATE SYNTHASE PDSS1"/>
    <property type="match status" value="1"/>
</dbReference>
<organism evidence="7 8">
    <name type="scientific">Legionella quinlivanii</name>
    <dbReference type="NCBI Taxonomy" id="45073"/>
    <lineage>
        <taxon>Bacteria</taxon>
        <taxon>Pseudomonadati</taxon>
        <taxon>Pseudomonadota</taxon>
        <taxon>Gammaproteobacteria</taxon>
        <taxon>Legionellales</taxon>
        <taxon>Legionellaceae</taxon>
        <taxon>Legionella</taxon>
    </lineage>
</organism>
<dbReference type="PANTHER" id="PTHR12001">
    <property type="entry name" value="GERANYLGERANYL PYROPHOSPHATE SYNTHASE"/>
    <property type="match status" value="1"/>
</dbReference>
<dbReference type="EC" id="2.5.1.-" evidence="7"/>
<sequence length="322" mass="35810">MEIEHLRELVKDDLEAVNALILETMKSPSRLINEIADHVIHSGGKRLRPLLVLLASRACLYQGKDHVMLATMVEFFHTATLLHDDVVDESTLRRGRETANQIWGNKASVLVGDYLFTKYLQLMVEVGDIEIIQLLIGIAPQMGCGEIQQFDNLGNTEMSVGDYFDHIRAKTSLLFAASSTMGAMISKAGEGIKKAMYAYGLHLGNAFQLIDDALDYCSDAKTLGKNIGDDLASGKATLPLLHALKYCDSKQQLIIRSSLEEGSRHHLPEILETLKETQSIEYTRSLAAKEMDQAITALQILPDSVYKTGLMDLAQYVIHRNY</sequence>
<dbReference type="OrthoDB" id="9805316at2"/>
<evidence type="ECO:0000256" key="6">
    <source>
        <dbReference type="RuleBase" id="RU004466"/>
    </source>
</evidence>
<reference evidence="7 8" key="1">
    <citation type="submission" date="2015-11" db="EMBL/GenBank/DDBJ databases">
        <title>Genomic analysis of 38 Legionella species identifies large and diverse effector repertoires.</title>
        <authorList>
            <person name="Burstein D."/>
            <person name="Amaro F."/>
            <person name="Zusman T."/>
            <person name="Lifshitz Z."/>
            <person name="Cohen O."/>
            <person name="Gilbert J.A."/>
            <person name="Pupko T."/>
            <person name="Shuman H.A."/>
            <person name="Segal G."/>
        </authorList>
    </citation>
    <scope>NUCLEOTIDE SEQUENCE [LARGE SCALE GENOMIC DNA]</scope>
    <source>
        <strain evidence="7 8">CDC#1442-AUS-E</strain>
    </source>
</reference>
<name>A0A0W0Y6Q7_9GAMM</name>
<dbReference type="InterPro" id="IPR008949">
    <property type="entry name" value="Isoprenoid_synthase_dom_sf"/>
</dbReference>
<dbReference type="PROSITE" id="PS00723">
    <property type="entry name" value="POLYPRENYL_SYNTHASE_1"/>
    <property type="match status" value="1"/>
</dbReference>
<dbReference type="CDD" id="cd00685">
    <property type="entry name" value="Trans_IPPS_HT"/>
    <property type="match status" value="1"/>
</dbReference>
<evidence type="ECO:0000256" key="4">
    <source>
        <dbReference type="ARBA" id="ARBA00022723"/>
    </source>
</evidence>
<accession>A0A0W0Y6Q7</accession>
<dbReference type="GO" id="GO:0008299">
    <property type="term" value="P:isoprenoid biosynthetic process"/>
    <property type="evidence" value="ECO:0007669"/>
    <property type="project" value="InterPro"/>
</dbReference>
<dbReference type="InterPro" id="IPR033749">
    <property type="entry name" value="Polyprenyl_synt_CS"/>
</dbReference>
<keyword evidence="4" id="KW-0479">Metal-binding</keyword>
<dbReference type="RefSeq" id="WP_058506210.1">
    <property type="nucleotide sequence ID" value="NZ_CAAAIK010000018.1"/>
</dbReference>
<keyword evidence="3 6" id="KW-0808">Transferase</keyword>
<dbReference type="STRING" id="45073.Lqui_0070"/>
<evidence type="ECO:0000256" key="1">
    <source>
        <dbReference type="ARBA" id="ARBA00001946"/>
    </source>
</evidence>